<protein>
    <submittedName>
        <fullName evidence="1">Uncharacterized protein</fullName>
    </submittedName>
</protein>
<name>A0ACB9HEC4_9ASTR</name>
<comment type="caution">
    <text evidence="1">The sequence shown here is derived from an EMBL/GenBank/DDBJ whole genome shotgun (WGS) entry which is preliminary data.</text>
</comment>
<dbReference type="Proteomes" id="UP001056120">
    <property type="component" value="Linkage Group LG12"/>
</dbReference>
<gene>
    <name evidence="1" type="ORF">L1987_36273</name>
</gene>
<organism evidence="1 2">
    <name type="scientific">Smallanthus sonchifolius</name>
    <dbReference type="NCBI Taxonomy" id="185202"/>
    <lineage>
        <taxon>Eukaryota</taxon>
        <taxon>Viridiplantae</taxon>
        <taxon>Streptophyta</taxon>
        <taxon>Embryophyta</taxon>
        <taxon>Tracheophyta</taxon>
        <taxon>Spermatophyta</taxon>
        <taxon>Magnoliopsida</taxon>
        <taxon>eudicotyledons</taxon>
        <taxon>Gunneridae</taxon>
        <taxon>Pentapetalae</taxon>
        <taxon>asterids</taxon>
        <taxon>campanulids</taxon>
        <taxon>Asterales</taxon>
        <taxon>Asteraceae</taxon>
        <taxon>Asteroideae</taxon>
        <taxon>Heliantheae alliance</taxon>
        <taxon>Millerieae</taxon>
        <taxon>Smallanthus</taxon>
    </lineage>
</organism>
<dbReference type="EMBL" id="CM042029">
    <property type="protein sequence ID" value="KAI3793653.1"/>
    <property type="molecule type" value="Genomic_DNA"/>
</dbReference>
<keyword evidence="2" id="KW-1185">Reference proteome</keyword>
<proteinExistence type="predicted"/>
<reference evidence="1 2" key="2">
    <citation type="journal article" date="2022" name="Mol. Ecol. Resour.">
        <title>The genomes of chicory, endive, great burdock and yacon provide insights into Asteraceae paleo-polyploidization history and plant inulin production.</title>
        <authorList>
            <person name="Fan W."/>
            <person name="Wang S."/>
            <person name="Wang H."/>
            <person name="Wang A."/>
            <person name="Jiang F."/>
            <person name="Liu H."/>
            <person name="Zhao H."/>
            <person name="Xu D."/>
            <person name="Zhang Y."/>
        </authorList>
    </citation>
    <scope>NUCLEOTIDE SEQUENCE [LARGE SCALE GENOMIC DNA]</scope>
    <source>
        <strain evidence="2">cv. Yunnan</strain>
        <tissue evidence="1">Leaves</tissue>
    </source>
</reference>
<evidence type="ECO:0000313" key="1">
    <source>
        <dbReference type="EMBL" id="KAI3793653.1"/>
    </source>
</evidence>
<evidence type="ECO:0000313" key="2">
    <source>
        <dbReference type="Proteomes" id="UP001056120"/>
    </source>
</evidence>
<accession>A0ACB9HEC4</accession>
<reference evidence="2" key="1">
    <citation type="journal article" date="2022" name="Mol. Ecol. Resour.">
        <title>The genomes of chicory, endive, great burdock and yacon provide insights into Asteraceae palaeo-polyploidization history and plant inulin production.</title>
        <authorList>
            <person name="Fan W."/>
            <person name="Wang S."/>
            <person name="Wang H."/>
            <person name="Wang A."/>
            <person name="Jiang F."/>
            <person name="Liu H."/>
            <person name="Zhao H."/>
            <person name="Xu D."/>
            <person name="Zhang Y."/>
        </authorList>
    </citation>
    <scope>NUCLEOTIDE SEQUENCE [LARGE SCALE GENOMIC DNA]</scope>
    <source>
        <strain evidence="2">cv. Yunnan</strain>
    </source>
</reference>
<sequence length="431" mass="47632">MLWSQRPYEAADRPTAARKGTAVILNRDPRMKVEIRDSNTKTKVESEPGNAKLLNSSELNSGKKERKALSGTQAECSYYTTVGTIASITEQKDTKFSFRSATNPLSHTTQTHETPKPPPSLQNPPLHSEGRTTMNGSNKNPTHSSSVSSMAAPPDSSGKKVRKPYTITKSRESWTDEEHDKFLEALQLFDRDWKKIEDFVGSKTVIQIRSHAQKYFLKVQKNGSIAHVPPPRPKRKATHPYPQKAAKNVLLPLQTSMCYPSSMSALAPGYSPWDDTCQLISPSGGIITSHDEYDLHGIEGMHASDAGSRGAVKISNISNRGIGSSSREIPGSELSKQGEQGIPNFSEVYSFIGSVFDPESKGHVQKLKEMDPINFETVLLLMRNLTVNLSSPDFEQMRKVLSSYDVNSKTIGVSAGNVYEPSEQRDYCVEL</sequence>